<accession>A0A1Q3CEN5</accession>
<name>A0A1Q3CEN5_CEPFO</name>
<dbReference type="GO" id="GO:0005634">
    <property type="term" value="C:nucleus"/>
    <property type="evidence" value="ECO:0007669"/>
    <property type="project" value="TreeGrafter"/>
</dbReference>
<dbReference type="SUPFAM" id="SSF101941">
    <property type="entry name" value="NAC domain"/>
    <property type="match status" value="1"/>
</dbReference>
<dbReference type="GO" id="GO:0003700">
    <property type="term" value="F:DNA-binding transcription factor activity"/>
    <property type="evidence" value="ECO:0007669"/>
    <property type="project" value="InterPro"/>
</dbReference>
<dbReference type="PANTHER" id="PTHR31079:SF2">
    <property type="entry name" value="NAC DOMAIN CONTAINING PROTEIN 44-RELATED"/>
    <property type="match status" value="1"/>
</dbReference>
<dbReference type="Proteomes" id="UP000187406">
    <property type="component" value="Unassembled WGS sequence"/>
</dbReference>
<evidence type="ECO:0000256" key="2">
    <source>
        <dbReference type="ARBA" id="ARBA00023125"/>
    </source>
</evidence>
<protein>
    <submittedName>
        <fullName evidence="6">NAM domain-containing protein</fullName>
    </submittedName>
</protein>
<organism evidence="6 7">
    <name type="scientific">Cephalotus follicularis</name>
    <name type="common">Albany pitcher plant</name>
    <dbReference type="NCBI Taxonomy" id="3775"/>
    <lineage>
        <taxon>Eukaryota</taxon>
        <taxon>Viridiplantae</taxon>
        <taxon>Streptophyta</taxon>
        <taxon>Embryophyta</taxon>
        <taxon>Tracheophyta</taxon>
        <taxon>Spermatophyta</taxon>
        <taxon>Magnoliopsida</taxon>
        <taxon>eudicotyledons</taxon>
        <taxon>Gunneridae</taxon>
        <taxon>Pentapetalae</taxon>
        <taxon>rosids</taxon>
        <taxon>fabids</taxon>
        <taxon>Oxalidales</taxon>
        <taxon>Cephalotaceae</taxon>
        <taxon>Cephalotus</taxon>
    </lineage>
</organism>
<evidence type="ECO:0000313" key="6">
    <source>
        <dbReference type="EMBL" id="GAV78706.1"/>
    </source>
</evidence>
<dbReference type="OrthoDB" id="643388at2759"/>
<evidence type="ECO:0000256" key="4">
    <source>
        <dbReference type="ARBA" id="ARBA00023242"/>
    </source>
</evidence>
<comment type="caution">
    <text evidence="6">The sequence shown here is derived from an EMBL/GenBank/DDBJ whole genome shotgun (WGS) entry which is preliminary data.</text>
</comment>
<reference evidence="7" key="1">
    <citation type="submission" date="2016-04" db="EMBL/GenBank/DDBJ databases">
        <title>Cephalotus genome sequencing.</title>
        <authorList>
            <person name="Fukushima K."/>
            <person name="Hasebe M."/>
            <person name="Fang X."/>
        </authorList>
    </citation>
    <scope>NUCLEOTIDE SEQUENCE [LARGE SCALE GENOMIC DNA]</scope>
    <source>
        <strain evidence="7">cv. St1</strain>
    </source>
</reference>
<dbReference type="AlphaFoldDB" id="A0A1Q3CEN5"/>
<sequence>MARAFVIDGRSIARKVTCANRSTANEIKDWGAHLECPQCQHRIDNSDAAQEWPGFPAGVKFDPSDAELVIHLAAKCGVGDFKPHMFIDEFIPTLEEDRGINYTHPQNLPGATKDGSSIHFFHKIINAYSTGHRKRRKIDASYCSNEEHVRWHKTGKTKPLTVNGVLMGYKKIMVLYHSSQKSNPKKSNWVMHQYHLGRREDEKEGEYVVSKILYRQPKQSGRIDESRITEDPYSSAAWTSSSPKTPMTNQLINTDRSETPDTCNVGAGKYITPSSAQLEDDMGYSAAWLSGESQADDCYELTFLHDSFLTNKDVRSSAHLSTSGLNDISCTGFARNTAECSDNITSSAHFPCIGFADKTNEVTGNGSASPGISVLENLELDSPPEFQQNLQFWSQDSFFGAFENNDAKASQ</sequence>
<dbReference type="FunFam" id="2.170.150.80:FF:000009">
    <property type="entry name" value="NAC domain-containing protein 8"/>
    <property type="match status" value="1"/>
</dbReference>
<feature type="domain" description="NAC" evidence="5">
    <location>
        <begin position="55"/>
        <end position="215"/>
    </location>
</feature>
<dbReference type="Pfam" id="PF02365">
    <property type="entry name" value="NAM"/>
    <property type="match status" value="1"/>
</dbReference>
<dbReference type="InterPro" id="IPR036093">
    <property type="entry name" value="NAC_dom_sf"/>
</dbReference>
<evidence type="ECO:0000259" key="5">
    <source>
        <dbReference type="PROSITE" id="PS51005"/>
    </source>
</evidence>
<dbReference type="Gene3D" id="2.170.150.80">
    <property type="entry name" value="NAC domain"/>
    <property type="match status" value="1"/>
</dbReference>
<dbReference type="PANTHER" id="PTHR31079">
    <property type="entry name" value="NAC DOMAIN-CONTAINING PROTEIN 73"/>
    <property type="match status" value="1"/>
</dbReference>
<proteinExistence type="predicted"/>
<dbReference type="GO" id="GO:0000976">
    <property type="term" value="F:transcription cis-regulatory region binding"/>
    <property type="evidence" value="ECO:0007669"/>
    <property type="project" value="TreeGrafter"/>
</dbReference>
<evidence type="ECO:0000313" key="7">
    <source>
        <dbReference type="Proteomes" id="UP000187406"/>
    </source>
</evidence>
<dbReference type="InterPro" id="IPR044799">
    <property type="entry name" value="SOG1-like"/>
</dbReference>
<gene>
    <name evidence="6" type="ORF">CFOL_v3_22171</name>
</gene>
<keyword evidence="4" id="KW-0539">Nucleus</keyword>
<dbReference type="PROSITE" id="PS51005">
    <property type="entry name" value="NAC"/>
    <property type="match status" value="1"/>
</dbReference>
<keyword evidence="1" id="KW-0805">Transcription regulation</keyword>
<evidence type="ECO:0000256" key="3">
    <source>
        <dbReference type="ARBA" id="ARBA00023163"/>
    </source>
</evidence>
<keyword evidence="7" id="KW-1185">Reference proteome</keyword>
<dbReference type="InParanoid" id="A0A1Q3CEN5"/>
<dbReference type="FunCoup" id="A0A1Q3CEN5">
    <property type="interactions" value="183"/>
</dbReference>
<dbReference type="InterPro" id="IPR003441">
    <property type="entry name" value="NAC-dom"/>
</dbReference>
<dbReference type="EMBL" id="BDDD01001847">
    <property type="protein sequence ID" value="GAV78706.1"/>
    <property type="molecule type" value="Genomic_DNA"/>
</dbReference>
<keyword evidence="2" id="KW-0238">DNA-binding</keyword>
<evidence type="ECO:0000256" key="1">
    <source>
        <dbReference type="ARBA" id="ARBA00023015"/>
    </source>
</evidence>
<keyword evidence="3" id="KW-0804">Transcription</keyword>
<dbReference type="STRING" id="3775.A0A1Q3CEN5"/>